<dbReference type="EMBL" id="AZMM01018523">
    <property type="protein sequence ID" value="ETJ19376.1"/>
    <property type="molecule type" value="Genomic_DNA"/>
</dbReference>
<dbReference type="NCBIfam" id="TIGR02532">
    <property type="entry name" value="IV_pilin_GFxxxE"/>
    <property type="match status" value="1"/>
</dbReference>
<accession>W1WN95</accession>
<dbReference type="InterPro" id="IPR012902">
    <property type="entry name" value="N_methyl_site"/>
</dbReference>
<proteinExistence type="predicted"/>
<keyword evidence="1" id="KW-0812">Transmembrane</keyword>
<feature type="transmembrane region" description="Helical" evidence="1">
    <location>
        <begin position="12"/>
        <end position="37"/>
    </location>
</feature>
<comment type="caution">
    <text evidence="2">The sequence shown here is derived from an EMBL/GenBank/DDBJ whole genome shotgun (WGS) entry which is preliminary data.</text>
</comment>
<gene>
    <name evidence="2" type="ORF">Q604_UNBC18523G0004</name>
</gene>
<evidence type="ECO:0000256" key="1">
    <source>
        <dbReference type="SAM" id="Phobius"/>
    </source>
</evidence>
<keyword evidence="1" id="KW-0472">Membrane</keyword>
<evidence type="ECO:0000313" key="2">
    <source>
        <dbReference type="EMBL" id="ETJ19376.1"/>
    </source>
</evidence>
<dbReference type="Pfam" id="PF07963">
    <property type="entry name" value="N_methyl"/>
    <property type="match status" value="1"/>
</dbReference>
<organism evidence="2">
    <name type="scientific">human gut metagenome</name>
    <dbReference type="NCBI Taxonomy" id="408170"/>
    <lineage>
        <taxon>unclassified sequences</taxon>
        <taxon>metagenomes</taxon>
        <taxon>organismal metagenomes</taxon>
    </lineage>
</organism>
<dbReference type="AlphaFoldDB" id="W1WN95"/>
<reference evidence="2" key="1">
    <citation type="submission" date="2013-12" db="EMBL/GenBank/DDBJ databases">
        <title>A Varibaculum cambriense genome reconstructed from a premature infant gut community with otherwise low bacterial novelty that shifts toward anaerobic metabolism during the third week of life.</title>
        <authorList>
            <person name="Brown C.T."/>
            <person name="Sharon I."/>
            <person name="Thomas B.C."/>
            <person name="Castelle C.J."/>
            <person name="Morowitz M.J."/>
            <person name="Banfield J.F."/>
        </authorList>
    </citation>
    <scope>NUCLEOTIDE SEQUENCE</scope>
</reference>
<protein>
    <submittedName>
        <fullName evidence="2">Prokaryotic N-methylation motif protein</fullName>
    </submittedName>
</protein>
<dbReference type="SUPFAM" id="SSF54523">
    <property type="entry name" value="Pili subunits"/>
    <property type="match status" value="1"/>
</dbReference>
<keyword evidence="1" id="KW-1133">Transmembrane helix</keyword>
<name>W1WN95_9ZZZZ</name>
<dbReference type="InterPro" id="IPR045584">
    <property type="entry name" value="Pilin-like"/>
</dbReference>
<sequence>MKKRSSKKDGFTLLEVVISMMLITILSVGVYGAYIMIIRNTKDGEVKQEAALVGKRIVEEIKAQDGNISTDKDNMTLNIAGQNISLVKNGEDYQMRSDITIDRYDYAINIQPKKTEKTEGSNSTEIFINDKDYTGDVLTVGENSVSDSSNIDSEITGYKVVLLTIKNENRAKITVGNGSEEEINVVDNKIILDFKNYKETANVTLEVTNETTKPLNLYILNSKYNISNERNVTVENKKGSLNEYYRTDYEGKSGILYNITVTVSGKDSRGQKVYNLFQSSFVQNIDTN</sequence>